<dbReference type="PROSITE" id="PS00098">
    <property type="entry name" value="THIOLASE_1"/>
    <property type="match status" value="1"/>
</dbReference>
<dbReference type="NCBIfam" id="TIGR01930">
    <property type="entry name" value="AcCoA-C-Actrans"/>
    <property type="match status" value="1"/>
</dbReference>
<dbReference type="PANTHER" id="PTHR43853:SF21">
    <property type="entry name" value="STEROID 3-KETOACYL-COA THIOLASE"/>
    <property type="match status" value="1"/>
</dbReference>
<dbReference type="InterPro" id="IPR002155">
    <property type="entry name" value="Thiolase"/>
</dbReference>
<keyword evidence="3 5" id="KW-0808">Transferase</keyword>
<comment type="similarity">
    <text evidence="2 5">Belongs to the thiolase-like superfamily. Thiolase family.</text>
</comment>
<dbReference type="EMBL" id="VCQT01000012">
    <property type="protein sequence ID" value="TMW14698.1"/>
    <property type="molecule type" value="Genomic_DNA"/>
</dbReference>
<keyword evidence="4 5" id="KW-0012">Acyltransferase</keyword>
<dbReference type="Pfam" id="PF02803">
    <property type="entry name" value="Thiolase_C"/>
    <property type="match status" value="1"/>
</dbReference>
<comment type="pathway">
    <text evidence="1">Lipid metabolism.</text>
</comment>
<protein>
    <submittedName>
        <fullName evidence="8">Thiolase family protein</fullName>
    </submittedName>
</protein>
<dbReference type="InterPro" id="IPR050215">
    <property type="entry name" value="Thiolase-like_sf_Thiolase"/>
</dbReference>
<organism evidence="8 9">
    <name type="scientific">Alloalcanivorax gelatiniphagus</name>
    <dbReference type="NCBI Taxonomy" id="1194167"/>
    <lineage>
        <taxon>Bacteria</taxon>
        <taxon>Pseudomonadati</taxon>
        <taxon>Pseudomonadota</taxon>
        <taxon>Gammaproteobacteria</taxon>
        <taxon>Oceanospirillales</taxon>
        <taxon>Alcanivoracaceae</taxon>
        <taxon>Alloalcanivorax</taxon>
    </lineage>
</organism>
<dbReference type="CDD" id="cd00751">
    <property type="entry name" value="thiolase"/>
    <property type="match status" value="1"/>
</dbReference>
<sequence length="377" mass="38716">MKAVIASYARSPFHFANKGALAGVRPDDLASQVVRGLLARTDLDPALLEDVILGCAYPEAAQGNNLARIVGLLSGLPEQVGGMTVNRFCGSSMSAIHIAAAQIEAGLGDAYLCVGVESMTMVPQGGFNFSPNPWLQEHTDAYISMGRTAENVAQRYAIPRADQEQMALESHHKAAAAREQGRLSDEIVAIDTGDGNRITEDGCIRPTTSLEALAKLPPAFDENGVVTAGTSSPLTDGASAVLVTSEAFAARHGLAPSARIRALASAGCDPAVMGLGPIPATRKALARAGLSADHLDVVEINEAFASQALACIGDLHLNPATINLDGGGLSIGHPLGATGARITGKAAALLQRQGGRYALATQCIGGGQGVATILEAL</sequence>
<dbReference type="SUPFAM" id="SSF53901">
    <property type="entry name" value="Thiolase-like"/>
    <property type="match status" value="2"/>
</dbReference>
<dbReference type="InterPro" id="IPR020613">
    <property type="entry name" value="Thiolase_CS"/>
</dbReference>
<dbReference type="PROSITE" id="PS00737">
    <property type="entry name" value="THIOLASE_2"/>
    <property type="match status" value="1"/>
</dbReference>
<dbReference type="InterPro" id="IPR020615">
    <property type="entry name" value="Thiolase_acyl_enz_int_AS"/>
</dbReference>
<evidence type="ECO:0000256" key="1">
    <source>
        <dbReference type="ARBA" id="ARBA00005189"/>
    </source>
</evidence>
<proteinExistence type="inferred from homology"/>
<evidence type="ECO:0000256" key="2">
    <source>
        <dbReference type="ARBA" id="ARBA00010982"/>
    </source>
</evidence>
<dbReference type="PIRSF" id="PIRSF000429">
    <property type="entry name" value="Ac-CoA_Ac_transf"/>
    <property type="match status" value="1"/>
</dbReference>
<evidence type="ECO:0000313" key="8">
    <source>
        <dbReference type="EMBL" id="TMW14698.1"/>
    </source>
</evidence>
<dbReference type="InterPro" id="IPR016039">
    <property type="entry name" value="Thiolase-like"/>
</dbReference>
<dbReference type="PANTHER" id="PTHR43853">
    <property type="entry name" value="3-KETOACYL-COA THIOLASE, PEROXISOMAL"/>
    <property type="match status" value="1"/>
</dbReference>
<evidence type="ECO:0000259" key="7">
    <source>
        <dbReference type="Pfam" id="PF02803"/>
    </source>
</evidence>
<accession>A0ABY2XS38</accession>
<dbReference type="RefSeq" id="WP_138771064.1">
    <property type="nucleotide sequence ID" value="NZ_VCQT01000012.1"/>
</dbReference>
<keyword evidence="9" id="KW-1185">Reference proteome</keyword>
<evidence type="ECO:0000313" key="9">
    <source>
        <dbReference type="Proteomes" id="UP000739180"/>
    </source>
</evidence>
<dbReference type="Proteomes" id="UP000739180">
    <property type="component" value="Unassembled WGS sequence"/>
</dbReference>
<dbReference type="InterPro" id="IPR020617">
    <property type="entry name" value="Thiolase_C"/>
</dbReference>
<comment type="caution">
    <text evidence="8">The sequence shown here is derived from an EMBL/GenBank/DDBJ whole genome shotgun (WGS) entry which is preliminary data.</text>
</comment>
<dbReference type="Gene3D" id="3.40.47.10">
    <property type="match status" value="1"/>
</dbReference>
<gene>
    <name evidence="8" type="ORF">FGS76_02610</name>
</gene>
<dbReference type="InterPro" id="IPR020616">
    <property type="entry name" value="Thiolase_N"/>
</dbReference>
<evidence type="ECO:0000256" key="5">
    <source>
        <dbReference type="RuleBase" id="RU003557"/>
    </source>
</evidence>
<dbReference type="Pfam" id="PF00108">
    <property type="entry name" value="Thiolase_N"/>
    <property type="match status" value="1"/>
</dbReference>
<feature type="domain" description="Thiolase N-terminal" evidence="6">
    <location>
        <begin position="4"/>
        <end position="246"/>
    </location>
</feature>
<evidence type="ECO:0000256" key="4">
    <source>
        <dbReference type="ARBA" id="ARBA00023315"/>
    </source>
</evidence>
<feature type="domain" description="Thiolase C-terminal" evidence="7">
    <location>
        <begin position="255"/>
        <end position="375"/>
    </location>
</feature>
<reference evidence="8 9" key="1">
    <citation type="submission" date="2019-05" db="EMBL/GenBank/DDBJ databases">
        <title>Genome of Alcanivorax gelatiniphagus, an oil degrading marine bacteria.</title>
        <authorList>
            <person name="Kwon K.K."/>
        </authorList>
    </citation>
    <scope>NUCLEOTIDE SEQUENCE [LARGE SCALE GENOMIC DNA]</scope>
    <source>
        <strain evidence="8 9">MEBiC 08158</strain>
    </source>
</reference>
<evidence type="ECO:0000256" key="3">
    <source>
        <dbReference type="ARBA" id="ARBA00022679"/>
    </source>
</evidence>
<evidence type="ECO:0000259" key="6">
    <source>
        <dbReference type="Pfam" id="PF00108"/>
    </source>
</evidence>
<name>A0ABY2XS38_9GAMM</name>